<gene>
    <name evidence="2" type="ORF">BD410DRAFT_810292</name>
</gene>
<organism evidence="2 3">
    <name type="scientific">Rickenella mellea</name>
    <dbReference type="NCBI Taxonomy" id="50990"/>
    <lineage>
        <taxon>Eukaryota</taxon>
        <taxon>Fungi</taxon>
        <taxon>Dikarya</taxon>
        <taxon>Basidiomycota</taxon>
        <taxon>Agaricomycotina</taxon>
        <taxon>Agaricomycetes</taxon>
        <taxon>Hymenochaetales</taxon>
        <taxon>Rickenellaceae</taxon>
        <taxon>Rickenella</taxon>
    </lineage>
</organism>
<dbReference type="EMBL" id="ML170476">
    <property type="protein sequence ID" value="TDL13743.1"/>
    <property type="molecule type" value="Genomic_DNA"/>
</dbReference>
<feature type="region of interest" description="Disordered" evidence="1">
    <location>
        <begin position="1"/>
        <end position="20"/>
    </location>
</feature>
<dbReference type="Proteomes" id="UP000294933">
    <property type="component" value="Unassembled WGS sequence"/>
</dbReference>
<dbReference type="OrthoDB" id="3270899at2759"/>
<reference evidence="2 3" key="1">
    <citation type="submission" date="2018-06" db="EMBL/GenBank/DDBJ databases">
        <title>A transcriptomic atlas of mushroom development highlights an independent origin of complex multicellularity.</title>
        <authorList>
            <consortium name="DOE Joint Genome Institute"/>
            <person name="Krizsan K."/>
            <person name="Almasi E."/>
            <person name="Merenyi Z."/>
            <person name="Sahu N."/>
            <person name="Viragh M."/>
            <person name="Koszo T."/>
            <person name="Mondo S."/>
            <person name="Kiss B."/>
            <person name="Balint B."/>
            <person name="Kues U."/>
            <person name="Barry K."/>
            <person name="Hegedus J.C."/>
            <person name="Henrissat B."/>
            <person name="Johnson J."/>
            <person name="Lipzen A."/>
            <person name="Ohm R."/>
            <person name="Nagy I."/>
            <person name="Pangilinan J."/>
            <person name="Yan J."/>
            <person name="Xiong Y."/>
            <person name="Grigoriev I.V."/>
            <person name="Hibbett D.S."/>
            <person name="Nagy L.G."/>
        </authorList>
    </citation>
    <scope>NUCLEOTIDE SEQUENCE [LARGE SCALE GENOMIC DNA]</scope>
    <source>
        <strain evidence="2 3">SZMC22713</strain>
    </source>
</reference>
<proteinExistence type="predicted"/>
<evidence type="ECO:0000313" key="2">
    <source>
        <dbReference type="EMBL" id="TDL13743.1"/>
    </source>
</evidence>
<keyword evidence="3" id="KW-1185">Reference proteome</keyword>
<dbReference type="AlphaFoldDB" id="A0A4Y7PEH9"/>
<dbReference type="VEuPathDB" id="FungiDB:BD410DRAFT_810292"/>
<sequence>MARSQNNTSDGPKPKKMKKCDHTCTDHNTLLTAAGTGWGGHVKNKRKHPNCSSTCPGSVHLLQPETQLEWKDGPFKVLFLIPAGFQIPTLENLRGGELTHFVRWTNDPTSRKDEDWIENLSNTLRGCCRADQDHGCIYVLDWVAVLYLGTEACADGPRRDGNPTVELTLRPQKDFMTEVRNASTDSMDRNLKRKDLEWTWMVEMLRRLEKTIMFWPCVGEASYEGDKYADIDILDTIAEKLGNHRPKTYLYPDEWPSQQDGRYQGVVAKRAYSSCCKHVLFPPVDRKQMKNCGLGCKAYWFLQDFVPTLLSAGELRVFVFGGKVDRVVLTKFPEREPMTVETLSHFPSLDALAKITDADWNILQEPPPAECAVGKRTLETFISKHMTFLRAHYKSNWKGPSAADEIVRFDLGLIRDPTTNTVSYFVNEITRFRLHLFLNRESDNWRLRTIRHPSTINYNRHHQHLQHLHLQVPTPTHKLNDDELSSKSCSQRNSIAEPTLYIPLSPHVQSVPFAPLRPSGISEGLSLPRSSISRSSCSITACIILFIEWYHCIIPIFPVHNETGMFGSGIKYRPKTVFKQLPDLHSPILCHRIFAEPSPTLTHLQISRKIRGLFEVWCVLFIPPSRPRKLETPTSPVFRGSGPYSTFTTVHGFPNSVPLDVRESSSFEHSSTLFAARTFGGLYRQFRNMTDSASPHSTDFVRNTTANVETRLYATGNDAGEDDEGPAVLNEVSIRASSKLGRICATYATMDYNSNLPPRLLLKELRIVDIEDLQNVGVETPNGEMVTIHRTIGGARVVHAAANTHPNSNSRNVDIFNVIKKDVLPLHQEQTHECRNFEAIVAIVGIVPVHVSVAKEDREVEAV</sequence>
<evidence type="ECO:0000256" key="1">
    <source>
        <dbReference type="SAM" id="MobiDB-lite"/>
    </source>
</evidence>
<feature type="compositionally biased region" description="Polar residues" evidence="1">
    <location>
        <begin position="1"/>
        <end position="10"/>
    </location>
</feature>
<name>A0A4Y7PEH9_9AGAM</name>
<accession>A0A4Y7PEH9</accession>
<evidence type="ECO:0000313" key="3">
    <source>
        <dbReference type="Proteomes" id="UP000294933"/>
    </source>
</evidence>
<protein>
    <submittedName>
        <fullName evidence="2">Uncharacterized protein</fullName>
    </submittedName>
</protein>